<evidence type="ECO:0000313" key="2">
    <source>
        <dbReference type="Proteomes" id="UP000591803"/>
    </source>
</evidence>
<evidence type="ECO:0000313" key="1">
    <source>
        <dbReference type="EMBL" id="MBA8062417.1"/>
    </source>
</evidence>
<dbReference type="Proteomes" id="UP000591803">
    <property type="component" value="Unassembled WGS sequence"/>
</dbReference>
<sequence>MELCVMAENLLAKSRHRIEGDSVTAKLSALICENDEGNDEYIYWVQLLDSEGEFMLKEVCTDFISASETFERLKATIGPEVV</sequence>
<organism evidence="1 2">
    <name type="scientific">Citrobacter freundii</name>
    <dbReference type="NCBI Taxonomy" id="546"/>
    <lineage>
        <taxon>Bacteria</taxon>
        <taxon>Pseudomonadati</taxon>
        <taxon>Pseudomonadota</taxon>
        <taxon>Gammaproteobacteria</taxon>
        <taxon>Enterobacterales</taxon>
        <taxon>Enterobacteriaceae</taxon>
        <taxon>Citrobacter</taxon>
        <taxon>Citrobacter freundii complex</taxon>
    </lineage>
</organism>
<accession>A0A7W3H9K5</accession>
<proteinExistence type="predicted"/>
<gene>
    <name evidence="1" type="ORF">HV077_08405</name>
</gene>
<dbReference type="AlphaFoldDB" id="A0A7W3H9K5"/>
<reference evidence="1 2" key="1">
    <citation type="submission" date="2020-06" db="EMBL/GenBank/DDBJ databases">
        <title>REHAB project genomes.</title>
        <authorList>
            <person name="Shaw L.P."/>
        </authorList>
    </citation>
    <scope>NUCLEOTIDE SEQUENCE [LARGE SCALE GENOMIC DNA]</scope>
    <source>
        <strain evidence="1 2">RHBSTW-00116</strain>
    </source>
</reference>
<protein>
    <submittedName>
        <fullName evidence="1">Uncharacterized protein</fullName>
    </submittedName>
</protein>
<name>A0A7W3H9K5_CITFR</name>
<dbReference type="EMBL" id="JABXRI010000001">
    <property type="protein sequence ID" value="MBA8062417.1"/>
    <property type="molecule type" value="Genomic_DNA"/>
</dbReference>
<comment type="caution">
    <text evidence="1">The sequence shown here is derived from an EMBL/GenBank/DDBJ whole genome shotgun (WGS) entry which is preliminary data.</text>
</comment>